<comment type="caution">
    <text evidence="3">The sequence shown here is derived from an EMBL/GenBank/DDBJ whole genome shotgun (WGS) entry which is preliminary data.</text>
</comment>
<gene>
    <name evidence="3" type="ORF">PCOR1329_LOCUS43051</name>
</gene>
<evidence type="ECO:0000313" key="4">
    <source>
        <dbReference type="Proteomes" id="UP001189429"/>
    </source>
</evidence>
<proteinExistence type="predicted"/>
<evidence type="ECO:0000256" key="1">
    <source>
        <dbReference type="SAM" id="MobiDB-lite"/>
    </source>
</evidence>
<feature type="transmembrane region" description="Helical" evidence="2">
    <location>
        <begin position="127"/>
        <end position="149"/>
    </location>
</feature>
<keyword evidence="4" id="KW-1185">Reference proteome</keyword>
<reference evidence="3" key="1">
    <citation type="submission" date="2023-10" db="EMBL/GenBank/DDBJ databases">
        <authorList>
            <person name="Chen Y."/>
            <person name="Shah S."/>
            <person name="Dougan E. K."/>
            <person name="Thang M."/>
            <person name="Chan C."/>
        </authorList>
    </citation>
    <scope>NUCLEOTIDE SEQUENCE [LARGE SCALE GENOMIC DNA]</scope>
</reference>
<evidence type="ECO:0000256" key="2">
    <source>
        <dbReference type="SAM" id="Phobius"/>
    </source>
</evidence>
<keyword evidence="2" id="KW-0472">Membrane</keyword>
<organism evidence="3 4">
    <name type="scientific">Prorocentrum cordatum</name>
    <dbReference type="NCBI Taxonomy" id="2364126"/>
    <lineage>
        <taxon>Eukaryota</taxon>
        <taxon>Sar</taxon>
        <taxon>Alveolata</taxon>
        <taxon>Dinophyceae</taxon>
        <taxon>Prorocentrales</taxon>
        <taxon>Prorocentraceae</taxon>
        <taxon>Prorocentrum</taxon>
    </lineage>
</organism>
<feature type="region of interest" description="Disordered" evidence="1">
    <location>
        <begin position="725"/>
        <end position="751"/>
    </location>
</feature>
<accession>A0ABN9TWQ9</accession>
<dbReference type="EMBL" id="CAUYUJ010015172">
    <property type="protein sequence ID" value="CAK0850736.1"/>
    <property type="molecule type" value="Genomic_DNA"/>
</dbReference>
<dbReference type="Proteomes" id="UP001189429">
    <property type="component" value="Unassembled WGS sequence"/>
</dbReference>
<protein>
    <recommendedName>
        <fullName evidence="5">Apple domain-containing protein</fullName>
    </recommendedName>
</protein>
<keyword evidence="2" id="KW-1133">Transmembrane helix</keyword>
<keyword evidence="2" id="KW-0812">Transmembrane</keyword>
<evidence type="ECO:0008006" key="5">
    <source>
        <dbReference type="Google" id="ProtNLM"/>
    </source>
</evidence>
<sequence length="1139" mass="123232">MPRVPLNHFTTRTDVMQHDAEDADDYLHQGATNGRSISGRSGAIYRSWRSPEAARAQGLEWLEWLGLQGLFAEQRSGRGTSWSYVGDGRGAYEQLEEFRFVGEGAGSFDKQEDTVIRPSSVKPGCMFFGLLLIGLMLVSTVLAVGLYSASSPKAPTEKPKVLKLAQAQQVQTTLLAAASAGDAELQVASEEGFEVGDSVIISDGYSSSETKTISAFGSILLGSPLERPFAEGSAVTKAPRASGDVLLSEPAHAGDNELQVSSFGDLAVGATVQIGRHRSDTRTVVALKWKHRVVVAPALQRAYSNGTRVAFLARGSEPTQTTLTTLTTVTTTAISTTSTTAISTTTSVTSSTSSPLYECKVESDDEAMLHWSAIHQAYCCETHGLACRAETTVTSTTSFYDCGVGRSDWEFGWTPMKLAWCCGRDRNLSSCPLVGTSAPFDCAAGLSNWERGWSTWKQEWCCRNQAVACSYSCEASEEEQESWTSAKREWCCKQWGRGCERRQPDAGTTCDGGLNFSDVAYSNLGDQGPDFGFEPAVRYRNVCEVNSQPIDLVLRAAGEYEPALARHNGHNGLVGRINIKYGTSVDLIFAFMEAGGDVPVQVPRVFFTLLDIDRSEVEMDAESVLIKNFSLFYLDNDTTVHYQPVGPGGARFSSTRMGDLTDNPSNMSNLSAAQRRKAVTLLFLNTSSFPVSFEASGKKKAQGRVFMFGGKRDLSASHGTLVGPWGPGWSDSPDRAATADGGQKPERPAQDAGAARLTCRLDCSVDGAARPVKLHVGRAGDSFVPRHAATTDLDREACASACLATPGCDGVAYGNGTCYGVWDVRTSECKRGDIGDYQTQFLTGRPWGRCALVADAHLVTFDRMYGPDLAEYEPADYHLVRSDHLEVQARLGRTAASPEASAIVGIAVTGALLGGRALVAEYLGPALGRRGFRVTWDGEEILAEYPSRYRAADGVLSARHWRGDPAWRHWQARNILSNYSDSLPSYFFEFPPHLEVHMLLGPDSCGVILAMQKLGVGQEGLCGNFNCDGIDDAYMLIEDRGRVAPVQTGESLFRSVGAGQDNAEFKHQQRQRRKQLFDDAREACAADLLWEAKQACIEAHPKSGLQGSCVAEACAANSTGLLEMQAAIQRLEPGLLAPR</sequence>
<evidence type="ECO:0000313" key="3">
    <source>
        <dbReference type="EMBL" id="CAK0850736.1"/>
    </source>
</evidence>
<name>A0ABN9TWQ9_9DINO</name>